<proteinExistence type="predicted"/>
<dbReference type="Pfam" id="PF00378">
    <property type="entry name" value="ECH_1"/>
    <property type="match status" value="1"/>
</dbReference>
<dbReference type="EMBL" id="NJET01000002">
    <property type="protein sequence ID" value="PHH67140.1"/>
    <property type="molecule type" value="Genomic_DNA"/>
</dbReference>
<organism evidence="1 2">
    <name type="scientific">Ophiocordyceps australis</name>
    <dbReference type="NCBI Taxonomy" id="1399860"/>
    <lineage>
        <taxon>Eukaryota</taxon>
        <taxon>Fungi</taxon>
        <taxon>Dikarya</taxon>
        <taxon>Ascomycota</taxon>
        <taxon>Pezizomycotina</taxon>
        <taxon>Sordariomycetes</taxon>
        <taxon>Hypocreomycetidae</taxon>
        <taxon>Hypocreales</taxon>
        <taxon>Ophiocordycipitaceae</taxon>
        <taxon>Ophiocordyceps</taxon>
    </lineage>
</organism>
<dbReference type="InterPro" id="IPR001753">
    <property type="entry name" value="Enoyl-CoA_hydra/iso"/>
</dbReference>
<dbReference type="PANTHER" id="PTHR11941:SF75">
    <property type="entry name" value="ENOYL-COA HYDRATASE_ISOMERASE FAMILY PROTEIN"/>
    <property type="match status" value="1"/>
</dbReference>
<dbReference type="PANTHER" id="PTHR11941">
    <property type="entry name" value="ENOYL-COA HYDRATASE-RELATED"/>
    <property type="match status" value="1"/>
</dbReference>
<dbReference type="OrthoDB" id="1696280at2759"/>
<dbReference type="STRING" id="1399860.A0A2C5YI30"/>
<dbReference type="GO" id="GO:0005777">
    <property type="term" value="C:peroxisome"/>
    <property type="evidence" value="ECO:0007669"/>
    <property type="project" value="TreeGrafter"/>
</dbReference>
<dbReference type="InterPro" id="IPR029045">
    <property type="entry name" value="ClpP/crotonase-like_dom_sf"/>
</dbReference>
<dbReference type="GO" id="GO:0006635">
    <property type="term" value="P:fatty acid beta-oxidation"/>
    <property type="evidence" value="ECO:0007669"/>
    <property type="project" value="TreeGrafter"/>
</dbReference>
<accession>A0A2C5YI30</accession>
<dbReference type="Gene3D" id="3.90.226.10">
    <property type="entry name" value="2-enoyl-CoA Hydratase, Chain A, domain 1"/>
    <property type="match status" value="1"/>
</dbReference>
<reference evidence="1 2" key="1">
    <citation type="submission" date="2017-06" db="EMBL/GenBank/DDBJ databases">
        <title>Ant-infecting Ophiocordyceps genomes reveal a high diversity of potential behavioral manipulation genes and a possible major role for enterotoxins.</title>
        <authorList>
            <person name="De Bekker C."/>
            <person name="Evans H.C."/>
            <person name="Brachmann A."/>
            <person name="Hughes D.P."/>
        </authorList>
    </citation>
    <scope>NUCLEOTIDE SEQUENCE [LARGE SCALE GENOMIC DNA]</scope>
    <source>
        <strain evidence="1 2">Map64</strain>
    </source>
</reference>
<gene>
    <name evidence="1" type="ORF">CDD81_2909</name>
</gene>
<evidence type="ECO:0000313" key="2">
    <source>
        <dbReference type="Proteomes" id="UP000226192"/>
    </source>
</evidence>
<dbReference type="SUPFAM" id="SSF52096">
    <property type="entry name" value="ClpP/crotonase"/>
    <property type="match status" value="1"/>
</dbReference>
<dbReference type="Proteomes" id="UP000226192">
    <property type="component" value="Unassembled WGS sequence"/>
</dbReference>
<name>A0A2C5YI30_9HYPO</name>
<evidence type="ECO:0008006" key="3">
    <source>
        <dbReference type="Google" id="ProtNLM"/>
    </source>
</evidence>
<dbReference type="GO" id="GO:0004165">
    <property type="term" value="F:delta(3)-delta(2)-enoyl-CoA isomerase activity"/>
    <property type="evidence" value="ECO:0007669"/>
    <property type="project" value="TreeGrafter"/>
</dbReference>
<evidence type="ECO:0000313" key="1">
    <source>
        <dbReference type="EMBL" id="PHH67140.1"/>
    </source>
</evidence>
<comment type="caution">
    <text evidence="1">The sequence shown here is derived from an EMBL/GenBank/DDBJ whole genome shotgun (WGS) entry which is preliminary data.</text>
</comment>
<keyword evidence="2" id="KW-1185">Reference proteome</keyword>
<dbReference type="CDD" id="cd06558">
    <property type="entry name" value="crotonase-like"/>
    <property type="match status" value="1"/>
</dbReference>
<sequence length="171" mass="18489">MPPLFSIPIAPLEAHPGGTITCTQPRGQQVPIYLLTWTSPPDNRLTTPLLRALLAALDALEFSGAAPGVVLTTSGLPKFYSNGLDLDHAFNTEGFWALLYSVWARFLTFPMPTVALINGHAYAGALMLAMAHDYRLAPTPRGFLCLNELLFGAPLKPAMAAMRRSRVSGHC</sequence>
<protein>
    <recommendedName>
        <fullName evidence="3">Enoyl-CoA hydratase</fullName>
    </recommendedName>
</protein>
<dbReference type="AlphaFoldDB" id="A0A2C5YI30"/>